<name>A0ACB8SKP2_9AGAM</name>
<protein>
    <submittedName>
        <fullName evidence="1">Uncharacterized protein</fullName>
    </submittedName>
</protein>
<accession>A0ACB8SKP2</accession>
<sequence>MAQLLNTVKLDISPNRNEDKAHADVWGLSANTELDLQMLSWQMRPVQAALVGRLSASFNETDQLPSLSCRSGSYQAFEQ</sequence>
<organism evidence="1 2">
    <name type="scientific">Artomyces pyxidatus</name>
    <dbReference type="NCBI Taxonomy" id="48021"/>
    <lineage>
        <taxon>Eukaryota</taxon>
        <taxon>Fungi</taxon>
        <taxon>Dikarya</taxon>
        <taxon>Basidiomycota</taxon>
        <taxon>Agaricomycotina</taxon>
        <taxon>Agaricomycetes</taxon>
        <taxon>Russulales</taxon>
        <taxon>Auriscalpiaceae</taxon>
        <taxon>Artomyces</taxon>
    </lineage>
</organism>
<dbReference type="Proteomes" id="UP000814140">
    <property type="component" value="Unassembled WGS sequence"/>
</dbReference>
<reference evidence="1" key="1">
    <citation type="submission" date="2021-03" db="EMBL/GenBank/DDBJ databases">
        <authorList>
            <consortium name="DOE Joint Genome Institute"/>
            <person name="Ahrendt S."/>
            <person name="Looney B.P."/>
            <person name="Miyauchi S."/>
            <person name="Morin E."/>
            <person name="Drula E."/>
            <person name="Courty P.E."/>
            <person name="Chicoki N."/>
            <person name="Fauchery L."/>
            <person name="Kohler A."/>
            <person name="Kuo A."/>
            <person name="Labutti K."/>
            <person name="Pangilinan J."/>
            <person name="Lipzen A."/>
            <person name="Riley R."/>
            <person name="Andreopoulos W."/>
            <person name="He G."/>
            <person name="Johnson J."/>
            <person name="Barry K.W."/>
            <person name="Grigoriev I.V."/>
            <person name="Nagy L."/>
            <person name="Hibbett D."/>
            <person name="Henrissat B."/>
            <person name="Matheny P.B."/>
            <person name="Labbe J."/>
            <person name="Martin F."/>
        </authorList>
    </citation>
    <scope>NUCLEOTIDE SEQUENCE</scope>
    <source>
        <strain evidence="1">HHB10654</strain>
    </source>
</reference>
<proteinExistence type="predicted"/>
<reference evidence="1" key="2">
    <citation type="journal article" date="2022" name="New Phytol.">
        <title>Evolutionary transition to the ectomycorrhizal habit in the genomes of a hyperdiverse lineage of mushroom-forming fungi.</title>
        <authorList>
            <person name="Looney B."/>
            <person name="Miyauchi S."/>
            <person name="Morin E."/>
            <person name="Drula E."/>
            <person name="Courty P.E."/>
            <person name="Kohler A."/>
            <person name="Kuo A."/>
            <person name="LaButti K."/>
            <person name="Pangilinan J."/>
            <person name="Lipzen A."/>
            <person name="Riley R."/>
            <person name="Andreopoulos W."/>
            <person name="He G."/>
            <person name="Johnson J."/>
            <person name="Nolan M."/>
            <person name="Tritt A."/>
            <person name="Barry K.W."/>
            <person name="Grigoriev I.V."/>
            <person name="Nagy L.G."/>
            <person name="Hibbett D."/>
            <person name="Henrissat B."/>
            <person name="Matheny P.B."/>
            <person name="Labbe J."/>
            <person name="Martin F.M."/>
        </authorList>
    </citation>
    <scope>NUCLEOTIDE SEQUENCE</scope>
    <source>
        <strain evidence="1">HHB10654</strain>
    </source>
</reference>
<dbReference type="EMBL" id="MU277255">
    <property type="protein sequence ID" value="KAI0056954.1"/>
    <property type="molecule type" value="Genomic_DNA"/>
</dbReference>
<comment type="caution">
    <text evidence="1">The sequence shown here is derived from an EMBL/GenBank/DDBJ whole genome shotgun (WGS) entry which is preliminary data.</text>
</comment>
<keyword evidence="2" id="KW-1185">Reference proteome</keyword>
<gene>
    <name evidence="1" type="ORF">BV25DRAFT_1480742</name>
</gene>
<evidence type="ECO:0000313" key="1">
    <source>
        <dbReference type="EMBL" id="KAI0056954.1"/>
    </source>
</evidence>
<evidence type="ECO:0000313" key="2">
    <source>
        <dbReference type="Proteomes" id="UP000814140"/>
    </source>
</evidence>